<protein>
    <submittedName>
        <fullName evidence="2">Uncharacterized protein</fullName>
    </submittedName>
</protein>
<dbReference type="Pfam" id="PF15000">
    <property type="entry name" value="TUSC2"/>
    <property type="match status" value="1"/>
</dbReference>
<proteinExistence type="predicted"/>
<accession>A0AAV7K0T1</accession>
<keyword evidence="3" id="KW-1185">Reference proteome</keyword>
<dbReference type="GO" id="GO:0005739">
    <property type="term" value="C:mitochondrion"/>
    <property type="evidence" value="ECO:0007669"/>
    <property type="project" value="TreeGrafter"/>
</dbReference>
<evidence type="ECO:0000256" key="1">
    <source>
        <dbReference type="SAM" id="MobiDB-lite"/>
    </source>
</evidence>
<dbReference type="PANTHER" id="PTHR15453:SF8">
    <property type="entry name" value="TUMOR SUPPRESSOR CANDIDATE 2"/>
    <property type="match status" value="1"/>
</dbReference>
<evidence type="ECO:0000313" key="3">
    <source>
        <dbReference type="Proteomes" id="UP001165289"/>
    </source>
</evidence>
<gene>
    <name evidence="2" type="ORF">LOD99_3049</name>
</gene>
<dbReference type="EMBL" id="JAKMXF010000233">
    <property type="protein sequence ID" value="KAI6654205.1"/>
    <property type="molecule type" value="Genomic_DNA"/>
</dbReference>
<dbReference type="GO" id="GO:0051881">
    <property type="term" value="P:regulation of mitochondrial membrane potential"/>
    <property type="evidence" value="ECO:0007669"/>
    <property type="project" value="TreeGrafter"/>
</dbReference>
<dbReference type="PANTHER" id="PTHR15453">
    <property type="entry name" value="TUMOR SUPPRESSOR CANDIDATE 2"/>
    <property type="match status" value="1"/>
</dbReference>
<comment type="caution">
    <text evidence="2">The sequence shown here is derived from an EMBL/GenBank/DDBJ whole genome shotgun (WGS) entry which is preliminary data.</text>
</comment>
<dbReference type="InterPro" id="IPR029393">
    <property type="entry name" value="FUS1"/>
</dbReference>
<feature type="region of interest" description="Disordered" evidence="1">
    <location>
        <begin position="1"/>
        <end position="24"/>
    </location>
</feature>
<sequence length="111" mass="13010">MGNSVGRVKDWMGMGPDPIPPRGQCVRRQVRMDDIDIRHYLVYWVKSSLYRDSEGSVGHEFYEEEVREDLPTGAIRRGMRRVTDNLTHQEREELPYPALSSKLPVVFYRVE</sequence>
<evidence type="ECO:0000313" key="2">
    <source>
        <dbReference type="EMBL" id="KAI6654205.1"/>
    </source>
</evidence>
<reference evidence="2 3" key="1">
    <citation type="journal article" date="2023" name="BMC Biol.">
        <title>The compact genome of the sponge Oopsacas minuta (Hexactinellida) is lacking key metazoan core genes.</title>
        <authorList>
            <person name="Santini S."/>
            <person name="Schenkelaars Q."/>
            <person name="Jourda C."/>
            <person name="Duchesne M."/>
            <person name="Belahbib H."/>
            <person name="Rocher C."/>
            <person name="Selva M."/>
            <person name="Riesgo A."/>
            <person name="Vervoort M."/>
            <person name="Leys S.P."/>
            <person name="Kodjabachian L."/>
            <person name="Le Bivic A."/>
            <person name="Borchiellini C."/>
            <person name="Claverie J.M."/>
            <person name="Renard E."/>
        </authorList>
    </citation>
    <scope>NUCLEOTIDE SEQUENCE [LARGE SCALE GENOMIC DNA]</scope>
    <source>
        <strain evidence="2">SPO-2</strain>
    </source>
</reference>
<dbReference type="Proteomes" id="UP001165289">
    <property type="component" value="Unassembled WGS sequence"/>
</dbReference>
<organism evidence="2 3">
    <name type="scientific">Oopsacas minuta</name>
    <dbReference type="NCBI Taxonomy" id="111878"/>
    <lineage>
        <taxon>Eukaryota</taxon>
        <taxon>Metazoa</taxon>
        <taxon>Porifera</taxon>
        <taxon>Hexactinellida</taxon>
        <taxon>Hexasterophora</taxon>
        <taxon>Lyssacinosida</taxon>
        <taxon>Leucopsacidae</taxon>
        <taxon>Oopsacas</taxon>
    </lineage>
</organism>
<name>A0AAV7K0T1_9METZ</name>
<dbReference type="AlphaFoldDB" id="A0AAV7K0T1"/>